<evidence type="ECO:0000313" key="7">
    <source>
        <dbReference type="EMBL" id="KAF2879163.1"/>
    </source>
</evidence>
<keyword evidence="8" id="KW-1185">Reference proteome</keyword>
<feature type="domain" description="C2H2-type" evidence="6">
    <location>
        <begin position="28"/>
        <end position="56"/>
    </location>
</feature>
<dbReference type="Pfam" id="PF13912">
    <property type="entry name" value="zf-C2H2_6"/>
    <property type="match status" value="1"/>
</dbReference>
<evidence type="ECO:0000256" key="3">
    <source>
        <dbReference type="ARBA" id="ARBA00022771"/>
    </source>
</evidence>
<keyword evidence="4" id="KW-0862">Zinc</keyword>
<reference evidence="7" key="1">
    <citation type="submission" date="2019-08" db="EMBL/GenBank/DDBJ databases">
        <title>The genome of the North American firefly Photinus pyralis.</title>
        <authorList>
            <consortium name="Photinus pyralis genome working group"/>
            <person name="Fallon T.R."/>
            <person name="Sander Lower S.E."/>
            <person name="Weng J.-K."/>
        </authorList>
    </citation>
    <scope>NUCLEOTIDE SEQUENCE</scope>
    <source>
        <strain evidence="7">TRF0915ILg1</strain>
        <tissue evidence="7">Whole body</tissue>
    </source>
</reference>
<keyword evidence="2" id="KW-0677">Repeat</keyword>
<sequence>RCGTCGKLMRKKSIRRHMYDVHYPTQQLPCDICHKLFKTANSLTTHLITIHRQLKSQRCNDNTKVDFIKDETIEILDRKTEGQFNKHPYKCDKCTKRFSRRDHLRTHEKNIHGEDAGPFACVICSQLYKNSESLRKHIAKFHFQKVNDYFSRIQADA</sequence>
<protein>
    <recommendedName>
        <fullName evidence="6">C2H2-type domain-containing protein</fullName>
    </recommendedName>
</protein>
<evidence type="ECO:0000256" key="2">
    <source>
        <dbReference type="ARBA" id="ARBA00022737"/>
    </source>
</evidence>
<name>A0A8K0FYD6_IGNLU</name>
<evidence type="ECO:0000256" key="1">
    <source>
        <dbReference type="ARBA" id="ARBA00022723"/>
    </source>
</evidence>
<evidence type="ECO:0000256" key="5">
    <source>
        <dbReference type="PROSITE-ProRule" id="PRU00042"/>
    </source>
</evidence>
<comment type="caution">
    <text evidence="7">The sequence shown here is derived from an EMBL/GenBank/DDBJ whole genome shotgun (WGS) entry which is preliminary data.</text>
</comment>
<evidence type="ECO:0000259" key="6">
    <source>
        <dbReference type="PROSITE" id="PS50157"/>
    </source>
</evidence>
<dbReference type="Gene3D" id="3.30.160.60">
    <property type="entry name" value="Classic Zinc Finger"/>
    <property type="match status" value="2"/>
</dbReference>
<evidence type="ECO:0000256" key="4">
    <source>
        <dbReference type="ARBA" id="ARBA00022833"/>
    </source>
</evidence>
<dbReference type="SMART" id="SM00355">
    <property type="entry name" value="ZnF_C2H2"/>
    <property type="match status" value="4"/>
</dbReference>
<keyword evidence="3 5" id="KW-0863">Zinc-finger</keyword>
<gene>
    <name evidence="7" type="ORF">ILUMI_27015</name>
</gene>
<dbReference type="AlphaFoldDB" id="A0A8K0FYD6"/>
<dbReference type="PANTHER" id="PTHR24379">
    <property type="entry name" value="KRAB AND ZINC FINGER DOMAIN-CONTAINING"/>
    <property type="match status" value="1"/>
</dbReference>
<dbReference type="GO" id="GO:0008270">
    <property type="term" value="F:zinc ion binding"/>
    <property type="evidence" value="ECO:0007669"/>
    <property type="project" value="UniProtKB-KW"/>
</dbReference>
<dbReference type="EMBL" id="VTPC01091220">
    <property type="protein sequence ID" value="KAF2879163.1"/>
    <property type="molecule type" value="Genomic_DNA"/>
</dbReference>
<organism evidence="7 8">
    <name type="scientific">Ignelater luminosus</name>
    <name type="common">Cucubano</name>
    <name type="synonym">Pyrophorus luminosus</name>
    <dbReference type="NCBI Taxonomy" id="2038154"/>
    <lineage>
        <taxon>Eukaryota</taxon>
        <taxon>Metazoa</taxon>
        <taxon>Ecdysozoa</taxon>
        <taxon>Arthropoda</taxon>
        <taxon>Hexapoda</taxon>
        <taxon>Insecta</taxon>
        <taxon>Pterygota</taxon>
        <taxon>Neoptera</taxon>
        <taxon>Endopterygota</taxon>
        <taxon>Coleoptera</taxon>
        <taxon>Polyphaga</taxon>
        <taxon>Elateriformia</taxon>
        <taxon>Elateroidea</taxon>
        <taxon>Elateridae</taxon>
        <taxon>Agrypninae</taxon>
        <taxon>Pyrophorini</taxon>
        <taxon>Ignelater</taxon>
    </lineage>
</organism>
<dbReference type="PROSITE" id="PS00028">
    <property type="entry name" value="ZINC_FINGER_C2H2_1"/>
    <property type="match status" value="3"/>
</dbReference>
<accession>A0A8K0FYD6</accession>
<dbReference type="Pfam" id="PF00096">
    <property type="entry name" value="zf-C2H2"/>
    <property type="match status" value="2"/>
</dbReference>
<evidence type="ECO:0000313" key="8">
    <source>
        <dbReference type="Proteomes" id="UP000801492"/>
    </source>
</evidence>
<dbReference type="PANTHER" id="PTHR24379:SF121">
    <property type="entry name" value="C2H2-TYPE DOMAIN-CONTAINING PROTEIN"/>
    <property type="match status" value="1"/>
</dbReference>
<proteinExistence type="predicted"/>
<dbReference type="InterPro" id="IPR013087">
    <property type="entry name" value="Znf_C2H2_type"/>
</dbReference>
<dbReference type="Proteomes" id="UP000801492">
    <property type="component" value="Unassembled WGS sequence"/>
</dbReference>
<dbReference type="SUPFAM" id="SSF57667">
    <property type="entry name" value="beta-beta-alpha zinc fingers"/>
    <property type="match status" value="2"/>
</dbReference>
<dbReference type="PROSITE" id="PS50157">
    <property type="entry name" value="ZINC_FINGER_C2H2_2"/>
    <property type="match status" value="2"/>
</dbReference>
<feature type="non-terminal residue" evidence="7">
    <location>
        <position position="1"/>
    </location>
</feature>
<keyword evidence="1" id="KW-0479">Metal-binding</keyword>
<dbReference type="InterPro" id="IPR036236">
    <property type="entry name" value="Znf_C2H2_sf"/>
</dbReference>
<dbReference type="OrthoDB" id="2311693at2759"/>
<feature type="domain" description="C2H2-type" evidence="6">
    <location>
        <begin position="89"/>
        <end position="117"/>
    </location>
</feature>
<dbReference type="FunFam" id="3.30.160.60:FF:000065">
    <property type="entry name" value="B-cell CLL/lymphoma 6, member B"/>
    <property type="match status" value="1"/>
</dbReference>